<evidence type="ECO:0000256" key="3">
    <source>
        <dbReference type="ARBA" id="ARBA00022840"/>
    </source>
</evidence>
<keyword evidence="4" id="KW-0648">Protein biosynthesis</keyword>
<proteinExistence type="predicted"/>
<name>A0A448X6V9_9PLAT</name>
<dbReference type="GO" id="GO:0030956">
    <property type="term" value="C:glutamyl-tRNA(Gln) amidotransferase complex"/>
    <property type="evidence" value="ECO:0007669"/>
    <property type="project" value="TreeGrafter"/>
</dbReference>
<dbReference type="SUPFAM" id="SSF55931">
    <property type="entry name" value="Glutamine synthetase/guanido kinase"/>
    <property type="match status" value="1"/>
</dbReference>
<protein>
    <recommendedName>
        <fullName evidence="5">Aspartyl/Glutamyl-tRNA(Gln) amidotransferase subunit B/E catalytic domain-containing protein</fullName>
    </recommendedName>
</protein>
<dbReference type="AlphaFoldDB" id="A0A448X6V9"/>
<dbReference type="InterPro" id="IPR017959">
    <property type="entry name" value="Asn/Gln-tRNA_amidoTrfase_suB/E"/>
</dbReference>
<feature type="domain" description="Aspartyl/Glutamyl-tRNA(Gln) amidotransferase subunit B/E catalytic" evidence="5">
    <location>
        <begin position="32"/>
        <end position="80"/>
    </location>
</feature>
<sequence length="84" mass="9464">MHFHVIRWSHPVVSWPSLHRFINSVPKNFQPKIGLEVHAQLKARTKLFSRAAYRFGAPSNSQITLLDAAIPGSLPVLYASFITP</sequence>
<reference evidence="6" key="1">
    <citation type="submission" date="2018-11" db="EMBL/GenBank/DDBJ databases">
        <authorList>
            <consortium name="Pathogen Informatics"/>
        </authorList>
    </citation>
    <scope>NUCLEOTIDE SEQUENCE</scope>
</reference>
<dbReference type="GO" id="GO:0032543">
    <property type="term" value="P:mitochondrial translation"/>
    <property type="evidence" value="ECO:0007669"/>
    <property type="project" value="TreeGrafter"/>
</dbReference>
<dbReference type="EMBL" id="CAAALY010104605">
    <property type="protein sequence ID" value="VEL29596.1"/>
    <property type="molecule type" value="Genomic_DNA"/>
</dbReference>
<dbReference type="GO" id="GO:0050567">
    <property type="term" value="F:glutaminyl-tRNA synthase (glutamine-hydrolyzing) activity"/>
    <property type="evidence" value="ECO:0007669"/>
    <property type="project" value="TreeGrafter"/>
</dbReference>
<dbReference type="InterPro" id="IPR006075">
    <property type="entry name" value="Asn/Gln-tRNA_Trfase_suB/E_cat"/>
</dbReference>
<evidence type="ECO:0000313" key="6">
    <source>
        <dbReference type="EMBL" id="VEL29596.1"/>
    </source>
</evidence>
<evidence type="ECO:0000259" key="5">
    <source>
        <dbReference type="Pfam" id="PF02934"/>
    </source>
</evidence>
<keyword evidence="2" id="KW-0547">Nucleotide-binding</keyword>
<dbReference type="GO" id="GO:0005524">
    <property type="term" value="F:ATP binding"/>
    <property type="evidence" value="ECO:0007669"/>
    <property type="project" value="UniProtKB-KW"/>
</dbReference>
<gene>
    <name evidence="6" type="ORF">PXEA_LOCUS23036</name>
</gene>
<evidence type="ECO:0000256" key="4">
    <source>
        <dbReference type="ARBA" id="ARBA00022917"/>
    </source>
</evidence>
<keyword evidence="7" id="KW-1185">Reference proteome</keyword>
<keyword evidence="1" id="KW-0436">Ligase</keyword>
<dbReference type="InterPro" id="IPR014746">
    <property type="entry name" value="Gln_synth/guanido_kin_cat_dom"/>
</dbReference>
<comment type="caution">
    <text evidence="6">The sequence shown here is derived from an EMBL/GenBank/DDBJ whole genome shotgun (WGS) entry which is preliminary data.</text>
</comment>
<dbReference type="PANTHER" id="PTHR11659:SF0">
    <property type="entry name" value="GLUTAMYL-TRNA(GLN) AMIDOTRANSFERASE SUBUNIT B, MITOCHONDRIAL"/>
    <property type="match status" value="1"/>
</dbReference>
<evidence type="ECO:0000256" key="1">
    <source>
        <dbReference type="ARBA" id="ARBA00022598"/>
    </source>
</evidence>
<organism evidence="6 7">
    <name type="scientific">Protopolystoma xenopodis</name>
    <dbReference type="NCBI Taxonomy" id="117903"/>
    <lineage>
        <taxon>Eukaryota</taxon>
        <taxon>Metazoa</taxon>
        <taxon>Spiralia</taxon>
        <taxon>Lophotrochozoa</taxon>
        <taxon>Platyhelminthes</taxon>
        <taxon>Monogenea</taxon>
        <taxon>Polyopisthocotylea</taxon>
        <taxon>Polystomatidea</taxon>
        <taxon>Polystomatidae</taxon>
        <taxon>Protopolystoma</taxon>
    </lineage>
</organism>
<accession>A0A448X6V9</accession>
<dbReference type="Pfam" id="PF02934">
    <property type="entry name" value="GatB_N"/>
    <property type="match status" value="1"/>
</dbReference>
<dbReference type="GO" id="GO:0070681">
    <property type="term" value="P:glutaminyl-tRNAGln biosynthesis via transamidation"/>
    <property type="evidence" value="ECO:0007669"/>
    <property type="project" value="TreeGrafter"/>
</dbReference>
<dbReference type="OrthoDB" id="1722066at2759"/>
<keyword evidence="3" id="KW-0067">ATP-binding</keyword>
<dbReference type="GO" id="GO:0005739">
    <property type="term" value="C:mitochondrion"/>
    <property type="evidence" value="ECO:0007669"/>
    <property type="project" value="TreeGrafter"/>
</dbReference>
<evidence type="ECO:0000256" key="2">
    <source>
        <dbReference type="ARBA" id="ARBA00022741"/>
    </source>
</evidence>
<evidence type="ECO:0000313" key="7">
    <source>
        <dbReference type="Proteomes" id="UP000784294"/>
    </source>
</evidence>
<dbReference type="PANTHER" id="PTHR11659">
    <property type="entry name" value="GLUTAMYL-TRNA GLN AMIDOTRANSFERASE SUBUNIT B MITOCHONDRIAL AND PROKARYOTIC PET112-RELATED"/>
    <property type="match status" value="1"/>
</dbReference>
<dbReference type="Proteomes" id="UP000784294">
    <property type="component" value="Unassembled WGS sequence"/>
</dbReference>